<name>A0ABR5JVW3_9BACI</name>
<dbReference type="EMBL" id="LGRV01000008">
    <property type="protein sequence ID" value="KOS66290.1"/>
    <property type="molecule type" value="Genomic_DNA"/>
</dbReference>
<keyword evidence="2" id="KW-1185">Reference proteome</keyword>
<dbReference type="Proteomes" id="UP000050668">
    <property type="component" value="Unassembled WGS sequence"/>
</dbReference>
<evidence type="ECO:0000313" key="2">
    <source>
        <dbReference type="Proteomes" id="UP000050668"/>
    </source>
</evidence>
<sequence>MACTNGWVDLNSSKPKIETCVATTSKDITVTVRGTAGEAWPFSGYSRVKLKRASSLTRDSVRFMRIYNVKQRNVPKRRFGNQLKKGIR</sequence>
<dbReference type="RefSeq" id="WP_053585519.1">
    <property type="nucleotide sequence ID" value="NZ_LGRV01000008.1"/>
</dbReference>
<protein>
    <submittedName>
        <fullName evidence="1">Uncharacterized protein</fullName>
    </submittedName>
</protein>
<organism evidence="1 2">
    <name type="scientific">Lysinibacillus contaminans</name>
    <dbReference type="NCBI Taxonomy" id="1293441"/>
    <lineage>
        <taxon>Bacteria</taxon>
        <taxon>Bacillati</taxon>
        <taxon>Bacillota</taxon>
        <taxon>Bacilli</taxon>
        <taxon>Bacillales</taxon>
        <taxon>Bacillaceae</taxon>
        <taxon>Lysinibacillus</taxon>
    </lineage>
</organism>
<accession>A0ABR5JVW3</accession>
<evidence type="ECO:0000313" key="1">
    <source>
        <dbReference type="EMBL" id="KOS66290.1"/>
    </source>
</evidence>
<comment type="caution">
    <text evidence="1">The sequence shown here is derived from an EMBL/GenBank/DDBJ whole genome shotgun (WGS) entry which is preliminary data.</text>
</comment>
<proteinExistence type="predicted"/>
<gene>
    <name evidence="1" type="ORF">AEA09_18930</name>
</gene>
<reference evidence="2" key="1">
    <citation type="submission" date="2015-07" db="EMBL/GenBank/DDBJ databases">
        <title>Fjat-14205 dsm 2895.</title>
        <authorList>
            <person name="Liu B."/>
            <person name="Wang J."/>
            <person name="Zhu Y."/>
            <person name="Liu G."/>
            <person name="Chen Q."/>
            <person name="Chen Z."/>
            <person name="Lan J."/>
            <person name="Che J."/>
            <person name="Ge C."/>
            <person name="Shi H."/>
            <person name="Pan Z."/>
            <person name="Liu X."/>
        </authorList>
    </citation>
    <scope>NUCLEOTIDE SEQUENCE [LARGE SCALE GENOMIC DNA]</scope>
    <source>
        <strain evidence="2">DSM 25560</strain>
    </source>
</reference>